<dbReference type="Pfam" id="PF18962">
    <property type="entry name" value="Por_Secre_tail"/>
    <property type="match status" value="1"/>
</dbReference>
<feature type="domain" description="Secretion system C-terminal sorting" evidence="2">
    <location>
        <begin position="2639"/>
        <end position="2713"/>
    </location>
</feature>
<dbReference type="InterPro" id="IPR013783">
    <property type="entry name" value="Ig-like_fold"/>
</dbReference>
<name>A0ABU9LTG4_9BACT</name>
<comment type="caution">
    <text evidence="4">The sequence shown here is derived from an EMBL/GenBank/DDBJ whole genome shotgun (WGS) entry which is preliminary data.</text>
</comment>
<dbReference type="SMART" id="SM00710">
    <property type="entry name" value="PbH1"/>
    <property type="match status" value="15"/>
</dbReference>
<proteinExistence type="predicted"/>
<dbReference type="SUPFAM" id="SSF51126">
    <property type="entry name" value="Pectin lyase-like"/>
    <property type="match status" value="1"/>
</dbReference>
<organism evidence="4 5">
    <name type="scientific">Hymenobacter segetis</name>
    <dbReference type="NCBI Taxonomy" id="2025509"/>
    <lineage>
        <taxon>Bacteria</taxon>
        <taxon>Pseudomonadati</taxon>
        <taxon>Bacteroidota</taxon>
        <taxon>Cytophagia</taxon>
        <taxon>Cytophagales</taxon>
        <taxon>Hymenobacteraceae</taxon>
        <taxon>Hymenobacter</taxon>
    </lineage>
</organism>
<accession>A0ABU9LTG4</accession>
<dbReference type="RefSeq" id="WP_342296826.1">
    <property type="nucleotide sequence ID" value="NZ_JBCEVZ010000011.1"/>
</dbReference>
<evidence type="ECO:0000313" key="5">
    <source>
        <dbReference type="Proteomes" id="UP001479606"/>
    </source>
</evidence>
<protein>
    <submittedName>
        <fullName evidence="4">T9SS type A sorting domain-containing protein</fullName>
    </submittedName>
</protein>
<dbReference type="InterPro" id="IPR006626">
    <property type="entry name" value="PbH1"/>
</dbReference>
<dbReference type="InterPro" id="IPR011050">
    <property type="entry name" value="Pectin_lyase_fold/virulence"/>
</dbReference>
<dbReference type="Gene3D" id="2.160.20.10">
    <property type="entry name" value="Single-stranded right-handed beta-helix, Pectin lyase-like"/>
    <property type="match status" value="2"/>
</dbReference>
<evidence type="ECO:0000256" key="1">
    <source>
        <dbReference type="SAM" id="SignalP"/>
    </source>
</evidence>
<dbReference type="Pfam" id="PF19081">
    <property type="entry name" value="Ig_7"/>
    <property type="match status" value="1"/>
</dbReference>
<evidence type="ECO:0000259" key="2">
    <source>
        <dbReference type="Pfam" id="PF18962"/>
    </source>
</evidence>
<evidence type="ECO:0000259" key="3">
    <source>
        <dbReference type="Pfam" id="PF19081"/>
    </source>
</evidence>
<evidence type="ECO:0000313" key="4">
    <source>
        <dbReference type="EMBL" id="MEL5993916.1"/>
    </source>
</evidence>
<gene>
    <name evidence="4" type="ORF">AAFH49_06825</name>
</gene>
<dbReference type="EMBL" id="JBCEVZ010000011">
    <property type="protein sequence ID" value="MEL5993916.1"/>
    <property type="molecule type" value="Genomic_DNA"/>
</dbReference>
<feature type="signal peptide" evidence="1">
    <location>
        <begin position="1"/>
        <end position="29"/>
    </location>
</feature>
<keyword evidence="1" id="KW-0732">Signal</keyword>
<dbReference type="Gene3D" id="2.60.40.10">
    <property type="entry name" value="Immunoglobulins"/>
    <property type="match status" value="1"/>
</dbReference>
<dbReference type="NCBIfam" id="TIGR04183">
    <property type="entry name" value="Por_Secre_tail"/>
    <property type="match status" value="1"/>
</dbReference>
<sequence length="2716" mass="268212">MHTFLLSNRLGRWLAVTLLALMSATTAHAQLTGAKTIPGDYATVAAAITALNAQGVGAGGVTFNVAAGYTETAANLVITATGTAVNPIVFQKSGTGANPLITAGVGVSTSVDAVIALAGSDYVTFNGLDVTENAANTTTTTQMEFGYALARASATDGAQFNTIRNCVVTLNKTNTATIGIAGLASAIANTTAVPATSAAGANSGNKIYGNVVTNSLVGIYLAAGSATAVAYFDQNNEIGVTTGNTVGNFGGTASGYGVGGTYQNGLKISGNTINSTLNYTSATASTAVAASTVTSTLRGIYTPSSTSATIDITNNIVTLASGATSSQLSGIENSSGGTPTTNTITISGNTLSMSYLTATSATVYGINNSVSPATIVISNNIINNTTLSTTGTTYLIYNNHSAAVATVSGNQVSGVTRTGASGTMYGYYNNGSGAGTQSLTNNVYNNISVAGSSAFYGLYNTSSSSETQLWSGNQITNITAGTTPTGALYGIYDSYGNTGSQFFNNTVTGLSGGSTVYGLNISNSGLAQAAAYGNTIGGLSTSGASSVYGIYTSVTTPTIYRNKVYGLSGSNAGATLYGIYTAGGTTITLYNNLVGDLQAPAATGLTAVNGLYFSSGTTINAYFNTVYLNASSTGATFGTSGIYFSSTPTTVDLRNNIVVNKSTAVGTGGYTAALRRSTGTAGTVPANLATTTNNNLYYAGTPSATNLIYVEGTTTATNAQQTLAAYKAFMVNRDQAAVTEDAPFLSTTGTAATFLHINPAVATQVESAGAPVSGITTDFDNDTRNTTTPDLGADEGTFTPLDLTGPTVTLVALGNTSSTANRTLTVTITDPSGISTTTAPRIFYRKGTSGAFTSALATSVSGSAYTFTLNSATLGGVVIGDVIQYYVVAQDVPGNVSSNPAGGTFSTAPATFYSYTILGTLAGVYYVGAGTSPNPARTYTTLTAAANAYNTNGLAGAVTFLLLDATYSTAETFPIAFFNNPEASATNTLTIKPNTGVTSTITGASSLLAFQNPRFITLDGSNATNGTSRDLTLTTTSTTSGAYHVLVLSPTTNTLGSTNMTVRNLNVVGGSAITSGVLGIVAQGSDNDNLTVQNNSVVGVTIGIQVNGAATVSAGGNDNTVVQGNIVGPATAATATNIGTTALYVGNSVNATINGNTLQNVTNSTAPFGLSVVGVTGGTVNGNTVRGIVNTGTGGYAYGINVSTASTGLVIDANRISGVVGVGTGGYGGYGIRVSTATANSNLRISNNFISDIQGTSYTTLTSGGTVGLLLTSAMSGVNVYYNSVNLTGNYNYTAGFSIAFGVDASVTGLNVQNNIFANSQVNSAGAGSAYAFYSAAPAAAYTTLNYNDYYSSGTQATLAYFGSANQTTLAALRTATGKDANSISADPVFTSATDLHAAAVAVNAAATPIAGITTDFDGETRNASTPDIGADEFTPLSFDLAAVALVAPATTSTCYGTAEPVSVSIRNAGTGTLDFSTTPATISVTVTLPGGGTIPLTTTLSTGTLASGATQTVVLPGTLNMSAVGTYSFAVTATVTGDGNTANDVLTPVPTRTVAAPVVGTLAASSANLCVSGTTVLTLAGAANGSIQYQSSTDNVTFTDIANATSATYTTPVLTATTYYRAQVRCNTGTATSNVSTITVNNPLVASTNTPVAICAGSTATLTATPSAGASVRFFSAATGGTALATAGSYTTPALTANATYYAEAFTVAGSSETVGKATSIQTNGGYSGTGTGVVFTTTGPLTLQSTTVYNATATAGSMSVDLVNNATGAVITTVGPFAIPAGSTTALVPTVLPLNLAVPAAGTYRLVTSSTPTPPTLYRDSGSNTFPYTSPSGQISVTGGYISGASTTYYFFFNIQVSTECVSAAARTPIQVNVTQPATASFPAATASTCGTSAFALTGTVGGSVTTGTYSTSGTGTFSPNATTLNATYTPSAADVAAGTVTITLTSAASGPCAAATATQTLSISPAPVATFSYPTATTYCAGSTSTVSPTLGTGATAGTFSSTTGLSIDPFSGIIMLSASTPGTYTVTNTVAASGACAATTATATVTITPATTATFAYTTGTFCASGTNPTPTVTGTAGGTFSSTSGLSLNATTGAINLSASTIGTYTVTYTVAGACGSSATASVTITAAPVATFSYPTATTYCAGSTSTVSPTLGTGASAGTFSSTTGLSIDATTGVITLSTSTAGTYTVTNTITASGSCAAATATTTVTITPATTATFAYSGATFCASGTNPTPTVTGTAGGTFSSTSGLSLNATTGAINLSASTIGTYTVTYTVAGACGSSATASVTITAAPVATFSYGTTSTYCVSGATNPTVALGTGATAGTFSSTTGLTLNATTGAITLSSSTPGTYTVTNTVAASGGCAATTATATVTITAAPVASFSYGTTSTYCVSGTTAPAVVLGTGATAGVFSSTTGLTINATTGAITLASSTPGTYTVTNTIAAASGCAAATATTTVTITAAPVATFSYATTAGCAGSTTAVTPTLGTGASAGTFSSTTGLVINATTGAINLATSTAGTYTVTNTVAAAGGCAAATATATFTVNPRPATPTISVVYNGTTTTLTSSATTGNQWYLNGNIITGATGQTYVVNGLPAQYGPYTVTTTNANGCVSLPSTPLVITAARNGIAGASLQVYPNPTPTGQMTLELTGYRLATQLTVLDALGRVIISELLPANAGTATRTLDLKGVATGVYLLRLRNTDGVETRRLVRE</sequence>
<reference evidence="4 5" key="1">
    <citation type="journal article" date="2018" name="Arch. Microbiol.">
        <title>Hymenobacter segetis sp. nov., isolated from soil.</title>
        <authorList>
            <person name="Ten L.N."/>
            <person name="Lim S.J."/>
            <person name="Kim B.O."/>
            <person name="Kang I.K."/>
            <person name="Jung H.Y."/>
        </authorList>
    </citation>
    <scope>NUCLEOTIDE SEQUENCE [LARGE SCALE GENOMIC DNA]</scope>
    <source>
        <strain evidence="4 5">S7-3-11</strain>
    </source>
</reference>
<keyword evidence="5" id="KW-1185">Reference proteome</keyword>
<feature type="domain" description="Ig-like" evidence="3">
    <location>
        <begin position="1647"/>
        <end position="1712"/>
    </location>
</feature>
<dbReference type="InterPro" id="IPR012334">
    <property type="entry name" value="Pectin_lyas_fold"/>
</dbReference>
<dbReference type="InterPro" id="IPR044023">
    <property type="entry name" value="Ig_7"/>
</dbReference>
<dbReference type="InterPro" id="IPR026444">
    <property type="entry name" value="Secre_tail"/>
</dbReference>
<feature type="chain" id="PRO_5045885022" evidence="1">
    <location>
        <begin position="30"/>
        <end position="2716"/>
    </location>
</feature>
<dbReference type="Proteomes" id="UP001479606">
    <property type="component" value="Unassembled WGS sequence"/>
</dbReference>